<dbReference type="PANTHER" id="PTHR43814">
    <property type="entry name" value="ARGININOSUCCINATE LYASE"/>
    <property type="match status" value="1"/>
</dbReference>
<evidence type="ECO:0000259" key="8">
    <source>
        <dbReference type="Pfam" id="PF14698"/>
    </source>
</evidence>
<dbReference type="KEGG" id="dho:Dia5BBH33_14060"/>
<keyword evidence="10" id="KW-1185">Reference proteome</keyword>
<dbReference type="InterPro" id="IPR022761">
    <property type="entry name" value="Fumarate_lyase_N"/>
</dbReference>
<dbReference type="Gene3D" id="1.10.275.10">
    <property type="entry name" value="Fumarase/aspartase (N-terminal domain)"/>
    <property type="match status" value="1"/>
</dbReference>
<keyword evidence="3 6" id="KW-0055">Arginine biosynthesis</keyword>
<dbReference type="InterPro" id="IPR009049">
    <property type="entry name" value="Argininosuccinate_lyase"/>
</dbReference>
<dbReference type="InterPro" id="IPR029419">
    <property type="entry name" value="Arg_succ_lyase_C"/>
</dbReference>
<name>A0A8D4UUY7_9FIRM</name>
<evidence type="ECO:0000313" key="10">
    <source>
        <dbReference type="Proteomes" id="UP000320585"/>
    </source>
</evidence>
<dbReference type="Gene3D" id="1.10.40.30">
    <property type="entry name" value="Fumarase/aspartase (C-terminal domain)"/>
    <property type="match status" value="1"/>
</dbReference>
<dbReference type="Pfam" id="PF00206">
    <property type="entry name" value="Lyase_1"/>
    <property type="match status" value="1"/>
</dbReference>
<sequence length="475" mass="53670">MSEMMWGGRFTKAEEKNALDFNASISYDCRMYREDIAGSIAHAKMLAAHGIISAEDQEKITAGLKKIKKQIDEGQFDFSIELEDIHMNIEKRLTDDIGDAGARLHTARSRNDQCALDLHMYMKRQIGRLSEKLIAVESALLSAAVKYKDVIIPGYTHMQRAQPVYFAHHMLAYFAMLERDFKRLEDCYEACDMSPIGACALAGTTYDTNSLEEAEDLHFSSVYGNSLDAVSDRDYLLQFLSFASICAMHLSRLSEEFIYWSTSEFQFIELDDGYSTGSSIMPQKKNPDMCELIRGKTGRVYGHLIGLLTVMKGLPLAYDKDMQEDKEGVFDAIDTLYFALDIYAGMISTMTVNGDKTREALEHDFSNATDMADYLAKKGLPFRQAHAVVGSAVHYCIEHHKYLLDLTMDEFKSMSPLFEEDILEALKIENCVNLRESYGGTGRKSIERQEAHASETIAKMKEASASWKEEMAFLD</sequence>
<protein>
    <recommendedName>
        <fullName evidence="2 6">Argininosuccinate lyase</fullName>
        <shortName evidence="6">ASAL</shortName>
        <ecNumber evidence="2 6">4.3.2.1</ecNumber>
    </recommendedName>
    <alternativeName>
        <fullName evidence="6">Arginosuccinase</fullName>
    </alternativeName>
</protein>
<dbReference type="RefSeq" id="WP_143332641.1">
    <property type="nucleotide sequence ID" value="NZ_AP019697.1"/>
</dbReference>
<dbReference type="GO" id="GO:0042450">
    <property type="term" value="P:L-arginine biosynthetic process via ornithine"/>
    <property type="evidence" value="ECO:0007669"/>
    <property type="project" value="UniProtKB-UniRule"/>
</dbReference>
<dbReference type="AlphaFoldDB" id="A0A8D4UUY7"/>
<evidence type="ECO:0000256" key="3">
    <source>
        <dbReference type="ARBA" id="ARBA00022571"/>
    </source>
</evidence>
<comment type="similarity">
    <text evidence="6">Belongs to the lyase 1 family. Argininosuccinate lyase subfamily.</text>
</comment>
<accession>A0A8D4UUY7</accession>
<dbReference type="InterPro" id="IPR020557">
    <property type="entry name" value="Fumarate_lyase_CS"/>
</dbReference>
<feature type="domain" description="Fumarate lyase N-terminal" evidence="7">
    <location>
        <begin position="8"/>
        <end position="302"/>
    </location>
</feature>
<dbReference type="NCBIfam" id="TIGR00838">
    <property type="entry name" value="argH"/>
    <property type="match status" value="1"/>
</dbReference>
<keyword evidence="4 6" id="KW-0028">Amino-acid biosynthesis</keyword>
<dbReference type="PRINTS" id="PR00149">
    <property type="entry name" value="FUMRATELYASE"/>
</dbReference>
<dbReference type="FunFam" id="1.10.40.30:FF:000001">
    <property type="entry name" value="Argininosuccinate lyase"/>
    <property type="match status" value="1"/>
</dbReference>
<evidence type="ECO:0000256" key="1">
    <source>
        <dbReference type="ARBA" id="ARBA00004941"/>
    </source>
</evidence>
<gene>
    <name evidence="9" type="primary">argH_2</name>
    <name evidence="6" type="synonym">argH</name>
    <name evidence="9" type="ORF">Dia5BBH33_14060</name>
</gene>
<dbReference type="EC" id="4.3.2.1" evidence="2 6"/>
<dbReference type="InterPro" id="IPR024083">
    <property type="entry name" value="Fumarase/histidase_N"/>
</dbReference>
<dbReference type="UniPathway" id="UPA00068">
    <property type="reaction ID" value="UER00114"/>
</dbReference>
<evidence type="ECO:0000256" key="2">
    <source>
        <dbReference type="ARBA" id="ARBA00012338"/>
    </source>
</evidence>
<evidence type="ECO:0000256" key="6">
    <source>
        <dbReference type="HAMAP-Rule" id="MF_00006"/>
    </source>
</evidence>
<dbReference type="Proteomes" id="UP000320585">
    <property type="component" value="Chromosome"/>
</dbReference>
<keyword evidence="5 6" id="KW-0456">Lyase</keyword>
<evidence type="ECO:0000256" key="4">
    <source>
        <dbReference type="ARBA" id="ARBA00022605"/>
    </source>
</evidence>
<evidence type="ECO:0000313" key="9">
    <source>
        <dbReference type="EMBL" id="BBK25471.1"/>
    </source>
</evidence>
<dbReference type="GeneID" id="92716635"/>
<dbReference type="GO" id="GO:0005829">
    <property type="term" value="C:cytosol"/>
    <property type="evidence" value="ECO:0007669"/>
    <property type="project" value="TreeGrafter"/>
</dbReference>
<reference evidence="10" key="1">
    <citation type="submission" date="2019-05" db="EMBL/GenBank/DDBJ databases">
        <title>Complete genome sequencing of Dialister sp. strain 5BBH33.</title>
        <authorList>
            <person name="Sakamoto M."/>
            <person name="Murakami T."/>
            <person name="Mori H."/>
        </authorList>
    </citation>
    <scope>NUCLEOTIDE SEQUENCE [LARGE SCALE GENOMIC DNA]</scope>
    <source>
        <strain evidence="10">5BBH33</strain>
    </source>
</reference>
<dbReference type="CDD" id="cd01359">
    <property type="entry name" value="Argininosuccinate_lyase"/>
    <property type="match status" value="1"/>
</dbReference>
<comment type="catalytic activity">
    <reaction evidence="6">
        <text>2-(N(omega)-L-arginino)succinate = fumarate + L-arginine</text>
        <dbReference type="Rhea" id="RHEA:24020"/>
        <dbReference type="ChEBI" id="CHEBI:29806"/>
        <dbReference type="ChEBI" id="CHEBI:32682"/>
        <dbReference type="ChEBI" id="CHEBI:57472"/>
        <dbReference type="EC" id="4.3.2.1"/>
    </reaction>
</comment>
<dbReference type="EMBL" id="AP019697">
    <property type="protein sequence ID" value="BBK25471.1"/>
    <property type="molecule type" value="Genomic_DNA"/>
</dbReference>
<dbReference type="GO" id="GO:0004056">
    <property type="term" value="F:argininosuccinate lyase activity"/>
    <property type="evidence" value="ECO:0007669"/>
    <property type="project" value="UniProtKB-UniRule"/>
</dbReference>
<dbReference type="InterPro" id="IPR008948">
    <property type="entry name" value="L-Aspartase-like"/>
</dbReference>
<proteinExistence type="inferred from homology"/>
<dbReference type="PRINTS" id="PR00145">
    <property type="entry name" value="ARGSUCLYASE"/>
</dbReference>
<dbReference type="HAMAP" id="MF_00006">
    <property type="entry name" value="Arg_succ_lyase"/>
    <property type="match status" value="1"/>
</dbReference>
<dbReference type="OrthoDB" id="9769623at2"/>
<evidence type="ECO:0000259" key="7">
    <source>
        <dbReference type="Pfam" id="PF00206"/>
    </source>
</evidence>
<dbReference type="PROSITE" id="PS00163">
    <property type="entry name" value="FUMARATE_LYASES"/>
    <property type="match status" value="1"/>
</dbReference>
<dbReference type="InterPro" id="IPR000362">
    <property type="entry name" value="Fumarate_lyase_fam"/>
</dbReference>
<dbReference type="FunFam" id="1.20.200.10:FF:000015">
    <property type="entry name" value="argininosuccinate lyase isoform X2"/>
    <property type="match status" value="1"/>
</dbReference>
<organism evidence="9 10">
    <name type="scientific">Dialister hominis</name>
    <dbReference type="NCBI Taxonomy" id="2582419"/>
    <lineage>
        <taxon>Bacteria</taxon>
        <taxon>Bacillati</taxon>
        <taxon>Bacillota</taxon>
        <taxon>Negativicutes</taxon>
        <taxon>Veillonellales</taxon>
        <taxon>Veillonellaceae</taxon>
        <taxon>Dialister</taxon>
    </lineage>
</organism>
<feature type="domain" description="Argininosuccinate lyase C-terminal" evidence="8">
    <location>
        <begin position="365"/>
        <end position="433"/>
    </location>
</feature>
<dbReference type="Pfam" id="PF14698">
    <property type="entry name" value="ASL_C2"/>
    <property type="match status" value="1"/>
</dbReference>
<dbReference type="SUPFAM" id="SSF48557">
    <property type="entry name" value="L-aspartase-like"/>
    <property type="match status" value="1"/>
</dbReference>
<dbReference type="Gene3D" id="1.20.200.10">
    <property type="entry name" value="Fumarase/aspartase (Central domain)"/>
    <property type="match status" value="1"/>
</dbReference>
<evidence type="ECO:0000256" key="5">
    <source>
        <dbReference type="ARBA" id="ARBA00023239"/>
    </source>
</evidence>
<comment type="subcellular location">
    <subcellularLocation>
        <location evidence="6">Cytoplasm</location>
    </subcellularLocation>
</comment>
<keyword evidence="6" id="KW-0963">Cytoplasm</keyword>
<dbReference type="PANTHER" id="PTHR43814:SF1">
    <property type="entry name" value="ARGININOSUCCINATE LYASE"/>
    <property type="match status" value="1"/>
</dbReference>
<comment type="pathway">
    <text evidence="1 6">Amino-acid biosynthesis; L-arginine biosynthesis; L-arginine from L-ornithine and carbamoyl phosphate: step 3/3.</text>
</comment>
<dbReference type="FunFam" id="1.10.275.10:FF:000002">
    <property type="entry name" value="Argininosuccinate lyase"/>
    <property type="match status" value="1"/>
</dbReference>